<evidence type="ECO:0008006" key="4">
    <source>
        <dbReference type="Google" id="ProtNLM"/>
    </source>
</evidence>
<feature type="signal peptide" evidence="1">
    <location>
        <begin position="1"/>
        <end position="25"/>
    </location>
</feature>
<dbReference type="Proteomes" id="UP001157439">
    <property type="component" value="Unassembled WGS sequence"/>
</dbReference>
<sequence>MGQSLSVKSTLGACVLLLSSFTATSAPLAPIVELGVGVQYGFVGTQIHLPLQSPDFTVFGAFGVNLKEPTSDVDSFLAGGIGAHYYLDKHHALTGYLGVLKISEEIHYNWDNPPPNYLGETEYKRHVGASLGYKYYWSGYQKSGFNFGVSYNQYKDDGYPAASIGYRAAF</sequence>
<comment type="caution">
    <text evidence="2">The sequence shown here is derived from an EMBL/GenBank/DDBJ whole genome shotgun (WGS) entry which is preliminary data.</text>
</comment>
<dbReference type="RefSeq" id="WP_095498687.1">
    <property type="nucleotide sequence ID" value="NZ_BSPO01000003.1"/>
</dbReference>
<gene>
    <name evidence="2" type="ORF">GCM10007894_16280</name>
</gene>
<proteinExistence type="predicted"/>
<evidence type="ECO:0000256" key="1">
    <source>
        <dbReference type="SAM" id="SignalP"/>
    </source>
</evidence>
<name>A0AA37TYK8_9GAMM</name>
<organism evidence="2 3">
    <name type="scientific">Paraferrimonas haliotis</name>
    <dbReference type="NCBI Taxonomy" id="2013866"/>
    <lineage>
        <taxon>Bacteria</taxon>
        <taxon>Pseudomonadati</taxon>
        <taxon>Pseudomonadota</taxon>
        <taxon>Gammaproteobacteria</taxon>
        <taxon>Alteromonadales</taxon>
        <taxon>Ferrimonadaceae</taxon>
        <taxon>Paraferrimonas</taxon>
    </lineage>
</organism>
<protein>
    <recommendedName>
        <fullName evidence="4">Outer membrane protein beta-barrel domain-containing protein</fullName>
    </recommendedName>
</protein>
<keyword evidence="1" id="KW-0732">Signal</keyword>
<evidence type="ECO:0000313" key="3">
    <source>
        <dbReference type="Proteomes" id="UP001157439"/>
    </source>
</evidence>
<dbReference type="AlphaFoldDB" id="A0AA37TYK8"/>
<accession>A0AA37TYK8</accession>
<feature type="chain" id="PRO_5041439200" description="Outer membrane protein beta-barrel domain-containing protein" evidence="1">
    <location>
        <begin position="26"/>
        <end position="170"/>
    </location>
</feature>
<evidence type="ECO:0000313" key="2">
    <source>
        <dbReference type="EMBL" id="GLS83651.1"/>
    </source>
</evidence>
<reference evidence="2 3" key="1">
    <citation type="journal article" date="2014" name="Int. J. Syst. Evol. Microbiol.">
        <title>Complete genome sequence of Corynebacterium casei LMG S-19264T (=DSM 44701T), isolated from a smear-ripened cheese.</title>
        <authorList>
            <consortium name="US DOE Joint Genome Institute (JGI-PGF)"/>
            <person name="Walter F."/>
            <person name="Albersmeier A."/>
            <person name="Kalinowski J."/>
            <person name="Ruckert C."/>
        </authorList>
    </citation>
    <scope>NUCLEOTIDE SEQUENCE [LARGE SCALE GENOMIC DNA]</scope>
    <source>
        <strain evidence="2 3">NBRC 112785</strain>
    </source>
</reference>
<dbReference type="EMBL" id="BSPO01000003">
    <property type="protein sequence ID" value="GLS83651.1"/>
    <property type="molecule type" value="Genomic_DNA"/>
</dbReference>
<keyword evidence="3" id="KW-1185">Reference proteome</keyword>